<accession>A0A1M7A3G2</accession>
<evidence type="ECO:0000313" key="1">
    <source>
        <dbReference type="EMBL" id="SHL37149.1"/>
    </source>
</evidence>
<dbReference type="EMBL" id="FRBL01000003">
    <property type="protein sequence ID" value="SHL37149.1"/>
    <property type="molecule type" value="Genomic_DNA"/>
</dbReference>
<evidence type="ECO:0000313" key="2">
    <source>
        <dbReference type="Proteomes" id="UP000184420"/>
    </source>
</evidence>
<dbReference type="Proteomes" id="UP000184420">
    <property type="component" value="Unassembled WGS sequence"/>
</dbReference>
<sequence length="209" mass="23919">MAQSKPLPLSKKQIKEKVASGEFILDAKLSDKYNSPTYKSRNGNIITVNNKGGFIWSSLSDMLRLFELDSENTEAYDLSNWITDIQQLKELPSNTLDVLSAELKIKLDYSENSLNKLDKYFQSQNRIDRPVFLSLVYYSCELLSQRLGGTVTVDKLDAQSGYTLVVKDKKSRTYMPYVDLIECILEKEKCSLKEIIDLESQRYKLMDGA</sequence>
<dbReference type="AlphaFoldDB" id="A0A1M7A3G2"/>
<reference evidence="1 2" key="1">
    <citation type="submission" date="2016-11" db="EMBL/GenBank/DDBJ databases">
        <authorList>
            <person name="Jaros S."/>
            <person name="Januszkiewicz K."/>
            <person name="Wedrychowicz H."/>
        </authorList>
    </citation>
    <scope>NUCLEOTIDE SEQUENCE [LARGE SCALE GENOMIC DNA]</scope>
    <source>
        <strain evidence="1 2">DSM 27406</strain>
    </source>
</reference>
<dbReference type="STRING" id="1419482.SAMN05444266_103106"/>
<gene>
    <name evidence="1" type="ORF">SAMN05444266_103106</name>
</gene>
<name>A0A1M7A3G2_9BACT</name>
<keyword evidence="2" id="KW-1185">Reference proteome</keyword>
<proteinExistence type="predicted"/>
<dbReference type="OrthoDB" id="9856364at2"/>
<protein>
    <submittedName>
        <fullName evidence="1">Uncharacterized protein</fullName>
    </submittedName>
</protein>
<organism evidence="1 2">
    <name type="scientific">Chitinophaga jiangningensis</name>
    <dbReference type="NCBI Taxonomy" id="1419482"/>
    <lineage>
        <taxon>Bacteria</taxon>
        <taxon>Pseudomonadati</taxon>
        <taxon>Bacteroidota</taxon>
        <taxon>Chitinophagia</taxon>
        <taxon>Chitinophagales</taxon>
        <taxon>Chitinophagaceae</taxon>
        <taxon>Chitinophaga</taxon>
    </lineage>
</organism>
<dbReference type="RefSeq" id="WP_073079769.1">
    <property type="nucleotide sequence ID" value="NZ_FRBL01000003.1"/>
</dbReference>